<evidence type="ECO:0000256" key="4">
    <source>
        <dbReference type="PROSITE-ProRule" id="PRU01131"/>
    </source>
</evidence>
<dbReference type="InterPro" id="IPR044533">
    <property type="entry name" value="FLZ1/2/3"/>
</dbReference>
<dbReference type="Proteomes" id="UP001408789">
    <property type="component" value="Unassembled WGS sequence"/>
</dbReference>
<evidence type="ECO:0000256" key="1">
    <source>
        <dbReference type="ARBA" id="ARBA00009374"/>
    </source>
</evidence>
<feature type="zinc finger region" description="FLZ-type" evidence="4">
    <location>
        <begin position="85"/>
        <end position="129"/>
    </location>
</feature>
<keyword evidence="8" id="KW-1185">Reference proteome</keyword>
<dbReference type="PANTHER" id="PTHR46057:SF9">
    <property type="entry name" value="FCS-LIKE ZINC FINGER 1"/>
    <property type="match status" value="1"/>
</dbReference>
<evidence type="ECO:0000313" key="7">
    <source>
        <dbReference type="EMBL" id="KAK9067998.1"/>
    </source>
</evidence>
<protein>
    <recommendedName>
        <fullName evidence="6">FLZ-type domain-containing protein</fullName>
    </recommendedName>
</protein>
<dbReference type="PROSITE" id="PS51795">
    <property type="entry name" value="ZF_FLZ"/>
    <property type="match status" value="1"/>
</dbReference>
<keyword evidence="2" id="KW-0479">Metal-binding</keyword>
<comment type="caution">
    <text evidence="7">The sequence shown here is derived from an EMBL/GenBank/DDBJ whole genome shotgun (WGS) entry which is preliminary data.</text>
</comment>
<evidence type="ECO:0000256" key="5">
    <source>
        <dbReference type="SAM" id="MobiDB-lite"/>
    </source>
</evidence>
<organism evidence="7 8">
    <name type="scientific">Deinandra increscens subsp. villosa</name>
    <dbReference type="NCBI Taxonomy" id="3103831"/>
    <lineage>
        <taxon>Eukaryota</taxon>
        <taxon>Viridiplantae</taxon>
        <taxon>Streptophyta</taxon>
        <taxon>Embryophyta</taxon>
        <taxon>Tracheophyta</taxon>
        <taxon>Spermatophyta</taxon>
        <taxon>Magnoliopsida</taxon>
        <taxon>eudicotyledons</taxon>
        <taxon>Gunneridae</taxon>
        <taxon>Pentapetalae</taxon>
        <taxon>asterids</taxon>
        <taxon>campanulids</taxon>
        <taxon>Asterales</taxon>
        <taxon>Asteraceae</taxon>
        <taxon>Asteroideae</taxon>
        <taxon>Heliantheae alliance</taxon>
        <taxon>Madieae</taxon>
        <taxon>Madiinae</taxon>
        <taxon>Deinandra</taxon>
    </lineage>
</organism>
<proteinExistence type="inferred from homology"/>
<evidence type="ECO:0000313" key="8">
    <source>
        <dbReference type="Proteomes" id="UP001408789"/>
    </source>
</evidence>
<comment type="similarity">
    <text evidence="1">Belongs to the FLZ family.</text>
</comment>
<reference evidence="7 8" key="1">
    <citation type="submission" date="2024-04" db="EMBL/GenBank/DDBJ databases">
        <title>The reference genome of an endangered Asteraceae, Deinandra increscens subsp. villosa, native to the Central Coast of California.</title>
        <authorList>
            <person name="Guilliams M."/>
            <person name="Hasenstab-Lehman K."/>
            <person name="Meyer R."/>
            <person name="Mcevoy S."/>
        </authorList>
    </citation>
    <scope>NUCLEOTIDE SEQUENCE [LARGE SCALE GENOMIC DNA]</scope>
    <source>
        <tissue evidence="7">Leaf</tissue>
    </source>
</reference>
<dbReference type="GO" id="GO:0008270">
    <property type="term" value="F:zinc ion binding"/>
    <property type="evidence" value="ECO:0007669"/>
    <property type="project" value="UniProtKB-KW"/>
</dbReference>
<accession>A0AAP0D7N5</accession>
<evidence type="ECO:0000256" key="2">
    <source>
        <dbReference type="ARBA" id="ARBA00022723"/>
    </source>
</evidence>
<dbReference type="PANTHER" id="PTHR46057">
    <property type="entry name" value="FCS-LIKE ZINC FINGER 1-RELATED"/>
    <property type="match status" value="1"/>
</dbReference>
<feature type="region of interest" description="Disordered" evidence="5">
    <location>
        <begin position="128"/>
        <end position="156"/>
    </location>
</feature>
<gene>
    <name evidence="7" type="ORF">SSX86_012109</name>
</gene>
<name>A0AAP0D7N5_9ASTR</name>
<dbReference type="InterPro" id="IPR007650">
    <property type="entry name" value="Zf-FLZ_dom"/>
</dbReference>
<keyword evidence="3" id="KW-0862">Zinc</keyword>
<sequence>MESTTIKKPYFCAEKSGLASISDIEQGFLSSSSPSSSTDENHGAGIHLISRPVYSPRKASFGKVASLCSPRSGRLVHGRFEEQPHFLDACFLCKKPLGQNRDIFMYRGDTPFCSEECRAEQIDIDEAKEKTRQRSSSIRALRKKEQSETSPNKTSKKYSFYSGAVAAA</sequence>
<dbReference type="EMBL" id="JBCNJP010000014">
    <property type="protein sequence ID" value="KAK9067998.1"/>
    <property type="molecule type" value="Genomic_DNA"/>
</dbReference>
<feature type="domain" description="FLZ-type" evidence="6">
    <location>
        <begin position="85"/>
        <end position="129"/>
    </location>
</feature>
<evidence type="ECO:0000256" key="3">
    <source>
        <dbReference type="ARBA" id="ARBA00022771"/>
    </source>
</evidence>
<dbReference type="Pfam" id="PF04570">
    <property type="entry name" value="zf-FLZ"/>
    <property type="match status" value="1"/>
</dbReference>
<evidence type="ECO:0000259" key="6">
    <source>
        <dbReference type="PROSITE" id="PS51795"/>
    </source>
</evidence>
<keyword evidence="3" id="KW-0863">Zinc-finger</keyword>
<dbReference type="AlphaFoldDB" id="A0AAP0D7N5"/>